<dbReference type="PANTHER" id="PTHR30558">
    <property type="entry name" value="EXBD MEMBRANE COMPONENT OF PMF-DRIVEN MACROMOLECULE IMPORT SYSTEM"/>
    <property type="match status" value="1"/>
</dbReference>
<evidence type="ECO:0000256" key="5">
    <source>
        <dbReference type="ARBA" id="ARBA00022989"/>
    </source>
</evidence>
<protein>
    <submittedName>
        <fullName evidence="9">TolR protein</fullName>
    </submittedName>
</protein>
<accession>I6YXG2</accession>
<evidence type="ECO:0000256" key="3">
    <source>
        <dbReference type="ARBA" id="ARBA00022475"/>
    </source>
</evidence>
<keyword evidence="7" id="KW-0653">Protein transport</keyword>
<feature type="transmembrane region" description="Helical" evidence="8">
    <location>
        <begin position="20"/>
        <end position="43"/>
    </location>
</feature>
<evidence type="ECO:0000256" key="4">
    <source>
        <dbReference type="ARBA" id="ARBA00022692"/>
    </source>
</evidence>
<reference evidence="9" key="1">
    <citation type="journal article" date="2012" name="PLoS ONE">
        <title>Functional metagenomics unveils a multifunctional glycosyl hydrolase from the family 43 catalysing the breakdown of plant polymers in the calf rumen.</title>
        <authorList>
            <person name="Ferrer M."/>
            <person name="Ghazi A."/>
            <person name="Beloqui A."/>
            <person name="Vieites J.M."/>
            <person name="Lopez-Cortes N."/>
            <person name="Marin-Navarro J."/>
            <person name="Nechitaylo T.Y."/>
            <person name="Guazzaroni M.E."/>
            <person name="Polaina J."/>
            <person name="Waliczek A."/>
            <person name="Chernikova T.N."/>
            <person name="Reva O.N."/>
            <person name="Golyshina O.V."/>
            <person name="Golyshin P.N."/>
        </authorList>
    </citation>
    <scope>NUCLEOTIDE SEQUENCE</scope>
</reference>
<sequence length="140" mass="15876">MSLRLRNRRARRSEKPKASVDMTSLIDLTFLLLVTFIMTLPALEQGVSILLPQAKTDQLPTKDNKANTVTIDAENRVYLNNRETTLAELERQLAEMARADNEVPVLIRADERLGYGSVMDVVKIVYKCRIAKMALVTEEK</sequence>
<dbReference type="Pfam" id="PF02472">
    <property type="entry name" value="ExbD"/>
    <property type="match status" value="1"/>
</dbReference>
<organism evidence="9">
    <name type="scientific">uncultured bacterium r_03</name>
    <dbReference type="NCBI Taxonomy" id="1132278"/>
    <lineage>
        <taxon>Bacteria</taxon>
        <taxon>environmental samples</taxon>
    </lineage>
</organism>
<keyword evidence="5 8" id="KW-1133">Transmembrane helix</keyword>
<keyword evidence="7" id="KW-0813">Transport</keyword>
<dbReference type="GO" id="GO:0022857">
    <property type="term" value="F:transmembrane transporter activity"/>
    <property type="evidence" value="ECO:0007669"/>
    <property type="project" value="InterPro"/>
</dbReference>
<keyword evidence="4 7" id="KW-0812">Transmembrane</keyword>
<evidence type="ECO:0000256" key="2">
    <source>
        <dbReference type="ARBA" id="ARBA00005811"/>
    </source>
</evidence>
<keyword evidence="3" id="KW-1003">Cell membrane</keyword>
<comment type="subcellular location">
    <subcellularLocation>
        <location evidence="1">Cell membrane</location>
        <topology evidence="1">Single-pass membrane protein</topology>
    </subcellularLocation>
    <subcellularLocation>
        <location evidence="7">Cell membrane</location>
        <topology evidence="7">Single-pass type II membrane protein</topology>
    </subcellularLocation>
</comment>
<evidence type="ECO:0000256" key="7">
    <source>
        <dbReference type="RuleBase" id="RU003879"/>
    </source>
</evidence>
<evidence type="ECO:0000256" key="8">
    <source>
        <dbReference type="SAM" id="Phobius"/>
    </source>
</evidence>
<dbReference type="InterPro" id="IPR003400">
    <property type="entry name" value="ExbD"/>
</dbReference>
<dbReference type="GO" id="GO:0015031">
    <property type="term" value="P:protein transport"/>
    <property type="evidence" value="ECO:0007669"/>
    <property type="project" value="UniProtKB-KW"/>
</dbReference>
<comment type="similarity">
    <text evidence="2 7">Belongs to the ExbD/TolR family.</text>
</comment>
<evidence type="ECO:0000256" key="6">
    <source>
        <dbReference type="ARBA" id="ARBA00023136"/>
    </source>
</evidence>
<dbReference type="Gene3D" id="3.30.420.270">
    <property type="match status" value="1"/>
</dbReference>
<dbReference type="GO" id="GO:0005886">
    <property type="term" value="C:plasma membrane"/>
    <property type="evidence" value="ECO:0007669"/>
    <property type="project" value="UniProtKB-SubCell"/>
</dbReference>
<evidence type="ECO:0000313" key="9">
    <source>
        <dbReference type="EMBL" id="AFN57692.1"/>
    </source>
</evidence>
<proteinExistence type="inferred from homology"/>
<dbReference type="AlphaFoldDB" id="I6YXG2"/>
<keyword evidence="6 8" id="KW-0472">Membrane</keyword>
<dbReference type="EMBL" id="JQ303339">
    <property type="protein sequence ID" value="AFN57692.1"/>
    <property type="molecule type" value="Genomic_DNA"/>
</dbReference>
<name>I6YXG2_9BACT</name>
<evidence type="ECO:0000256" key="1">
    <source>
        <dbReference type="ARBA" id="ARBA00004162"/>
    </source>
</evidence>